<dbReference type="PANTHER" id="PTHR34997:SF2">
    <property type="entry name" value="LYSM DOMAIN-CONTAINING PROTEIN-RELATED"/>
    <property type="match status" value="1"/>
</dbReference>
<dbReference type="SUPFAM" id="SSF54106">
    <property type="entry name" value="LysM domain"/>
    <property type="match status" value="4"/>
</dbReference>
<dbReference type="Gene3D" id="3.10.350.10">
    <property type="entry name" value="LysM domain"/>
    <property type="match status" value="5"/>
</dbReference>
<keyword evidence="3" id="KW-0843">Virulence</keyword>
<evidence type="ECO:0000256" key="4">
    <source>
        <dbReference type="SAM" id="MobiDB-lite"/>
    </source>
</evidence>
<feature type="chain" id="PRO_5021411956" description="LysM domain-containing protein" evidence="5">
    <location>
        <begin position="29"/>
        <end position="682"/>
    </location>
</feature>
<dbReference type="InterPro" id="IPR018392">
    <property type="entry name" value="LysM"/>
</dbReference>
<dbReference type="CDD" id="cd00118">
    <property type="entry name" value="LysM"/>
    <property type="match status" value="5"/>
</dbReference>
<evidence type="ECO:0000313" key="7">
    <source>
        <dbReference type="EMBL" id="TQB68082.1"/>
    </source>
</evidence>
<evidence type="ECO:0000259" key="6">
    <source>
        <dbReference type="PROSITE" id="PS51782"/>
    </source>
</evidence>
<evidence type="ECO:0000256" key="5">
    <source>
        <dbReference type="SAM" id="SignalP"/>
    </source>
</evidence>
<sequence length="682" mass="71632">MELTAYPHLHTRAAALLTLAVFTPFNQAYQLFDVAPTSLPTICGNALAANISCNQLFSASYIAGGGYVSVAALDDVCSADCKDSLLSFQANVDDACGNTTYLFPGNVSQTVQNFVEPLVWALEAACITSDSTYCLPAVIAGNVSDCSPCMYKYEAAMLDSPYGQVRYSPDTYSSLLSSCGVAASSYPITDTAVATVLPSVTATTVSATATATCSSYYSVKSGDTCQSIATANSISTARFIIDNNLSTLNCSVQVGQQVCLGAECALHEVQANDTCSSILQNQAFYQVQLTSWNPTLWTDCGNLDRMPPGNVKLERSEHEHHDKLERVGGNSLAAASIESSDSPFDPALLRLSLKILGHTPYGLHYAARPAIDVPRIQYVGNRMASHHHHPDGLQHDYSNGWTIYDLPESCESLLDEYCDPAANATMPASTVLPATCSPAYYMSSNTTATTASTASTASASSTSVSRAPEQTGIAANCDAYYVVKSGDSCAGIVAEFGNFTLAQFYSWNPAVGSTCSYLDIGDAVCIGTASSTSASSATSTATATTASSTLEPNTDPSCTKYHKVVAGDSCVDIEQEYGITAAEFLAWNPTVGSSCSGLWLGYLVCVDAPAIASSSTTPTATSTSTSTSAVPDVEPSTVADCTKYHLVVSGDDCQTIEAQYGITAAQFNEWNPYVGAGCESLY</sequence>
<dbReference type="InterPro" id="IPR052210">
    <property type="entry name" value="LysM1-like"/>
</dbReference>
<feature type="region of interest" description="Disordered" evidence="4">
    <location>
        <begin position="614"/>
        <end position="633"/>
    </location>
</feature>
<dbReference type="STRING" id="5098.A0A507QLL8"/>
<feature type="domain" description="LysM" evidence="6">
    <location>
        <begin position="560"/>
        <end position="606"/>
    </location>
</feature>
<dbReference type="Pfam" id="PF01476">
    <property type="entry name" value="LysM"/>
    <property type="match status" value="5"/>
</dbReference>
<dbReference type="GO" id="GO:0008061">
    <property type="term" value="F:chitin binding"/>
    <property type="evidence" value="ECO:0007669"/>
    <property type="project" value="UniProtKB-KW"/>
</dbReference>
<organism evidence="7 8">
    <name type="scientific">Monascus purpureus</name>
    <name type="common">Red mold</name>
    <name type="synonym">Monascus anka</name>
    <dbReference type="NCBI Taxonomy" id="5098"/>
    <lineage>
        <taxon>Eukaryota</taxon>
        <taxon>Fungi</taxon>
        <taxon>Dikarya</taxon>
        <taxon>Ascomycota</taxon>
        <taxon>Pezizomycotina</taxon>
        <taxon>Eurotiomycetes</taxon>
        <taxon>Eurotiomycetidae</taxon>
        <taxon>Eurotiales</taxon>
        <taxon>Aspergillaceae</taxon>
        <taxon>Monascus</taxon>
    </lineage>
</organism>
<keyword evidence="8" id="KW-1185">Reference proteome</keyword>
<feature type="domain" description="LysM" evidence="6">
    <location>
        <begin position="643"/>
        <end position="682"/>
    </location>
</feature>
<reference evidence="7 8" key="1">
    <citation type="submission" date="2019-06" db="EMBL/GenBank/DDBJ databases">
        <title>Wine fermentation using esterase from Monascus purpureus.</title>
        <authorList>
            <person name="Geng C."/>
            <person name="Zhang Y."/>
        </authorList>
    </citation>
    <scope>NUCLEOTIDE SEQUENCE [LARGE SCALE GENOMIC DNA]</scope>
    <source>
        <strain evidence="7">HQ1</strain>
    </source>
</reference>
<feature type="compositionally biased region" description="Low complexity" evidence="4">
    <location>
        <begin position="614"/>
        <end position="629"/>
    </location>
</feature>
<dbReference type="EMBL" id="VIFY01000255">
    <property type="protein sequence ID" value="TQB68082.1"/>
    <property type="molecule type" value="Genomic_DNA"/>
</dbReference>
<gene>
    <name evidence="7" type="ORF">MPDQ_004049</name>
</gene>
<keyword evidence="2 5" id="KW-0732">Signal</keyword>
<evidence type="ECO:0000313" key="8">
    <source>
        <dbReference type="Proteomes" id="UP000319663"/>
    </source>
</evidence>
<dbReference type="InterPro" id="IPR036779">
    <property type="entry name" value="LysM_dom_sf"/>
</dbReference>
<evidence type="ECO:0000256" key="2">
    <source>
        <dbReference type="ARBA" id="ARBA00022729"/>
    </source>
</evidence>
<feature type="domain" description="LysM" evidence="6">
    <location>
        <begin position="215"/>
        <end position="260"/>
    </location>
</feature>
<proteinExistence type="predicted"/>
<dbReference type="AlphaFoldDB" id="A0A507QLL8"/>
<comment type="caution">
    <text evidence="7">The sequence shown here is derived from an EMBL/GenBank/DDBJ whole genome shotgun (WGS) entry which is preliminary data.</text>
</comment>
<dbReference type="Proteomes" id="UP000319663">
    <property type="component" value="Unassembled WGS sequence"/>
</dbReference>
<feature type="signal peptide" evidence="5">
    <location>
        <begin position="1"/>
        <end position="28"/>
    </location>
</feature>
<name>A0A507QLL8_MONPU</name>
<dbReference type="PANTHER" id="PTHR34997">
    <property type="entry name" value="AM15"/>
    <property type="match status" value="1"/>
</dbReference>
<keyword evidence="1" id="KW-0147">Chitin-binding</keyword>
<protein>
    <recommendedName>
        <fullName evidence="6">LysM domain-containing protein</fullName>
    </recommendedName>
</protein>
<accession>A0A507QLL8</accession>
<feature type="domain" description="LysM" evidence="6">
    <location>
        <begin position="479"/>
        <end position="526"/>
    </location>
</feature>
<evidence type="ECO:0000256" key="1">
    <source>
        <dbReference type="ARBA" id="ARBA00022669"/>
    </source>
</evidence>
<dbReference type="PROSITE" id="PS51782">
    <property type="entry name" value="LYSM"/>
    <property type="match status" value="4"/>
</dbReference>
<dbReference type="SMART" id="SM00257">
    <property type="entry name" value="LysM"/>
    <property type="match status" value="3"/>
</dbReference>
<evidence type="ECO:0000256" key="3">
    <source>
        <dbReference type="ARBA" id="ARBA00023026"/>
    </source>
</evidence>